<gene>
    <name evidence="1" type="ORF">SAMN03080617_01152</name>
</gene>
<dbReference type="AlphaFoldDB" id="A0A1G5WLF5"/>
<sequence length="256" mass="28959">MKKILFLSLFVALFSLSCSESKRKINESVVDHTGDSVAIDSTTPRVTFFQYEDSTAFPDAMLELYTPLGNQVFRPGKVPFEFNIKNFPDLRRLPSNPQLFLIFNGGDPIGFFSPIFQRELTEGTYRVVGYLVDAEGHVLKSFGNYVDRDFIVGDSRPFPYSAEPYLALNFPRNGQILVSGEELIIDFLVLGGDMKLDRLKVQIKINEYAYEIDHMAPVRVTNLPKGDYRVSVKLSRADGKELEGPFSSVTKTVYVR</sequence>
<keyword evidence="2" id="KW-1185">Reference proteome</keyword>
<accession>A0A1G5WLF5</accession>
<evidence type="ECO:0000313" key="2">
    <source>
        <dbReference type="Proteomes" id="UP000198756"/>
    </source>
</evidence>
<evidence type="ECO:0000313" key="1">
    <source>
        <dbReference type="EMBL" id="SDA58943.1"/>
    </source>
</evidence>
<dbReference type="STRING" id="279824.SAMN03080617_01152"/>
<dbReference type="EMBL" id="FMXE01000007">
    <property type="protein sequence ID" value="SDA58943.1"/>
    <property type="molecule type" value="Genomic_DNA"/>
</dbReference>
<name>A0A1G5WLF5_9BACT</name>
<proteinExistence type="predicted"/>
<reference evidence="2" key="1">
    <citation type="submission" date="2016-10" db="EMBL/GenBank/DDBJ databases">
        <authorList>
            <person name="Varghese N."/>
            <person name="Submissions S."/>
        </authorList>
    </citation>
    <scope>NUCLEOTIDE SEQUENCE [LARGE SCALE GENOMIC DNA]</scope>
    <source>
        <strain evidence="2">DSM 22703</strain>
    </source>
</reference>
<organism evidence="1 2">
    <name type="scientific">Algoriphagus alkaliphilus</name>
    <dbReference type="NCBI Taxonomy" id="279824"/>
    <lineage>
        <taxon>Bacteria</taxon>
        <taxon>Pseudomonadati</taxon>
        <taxon>Bacteroidota</taxon>
        <taxon>Cytophagia</taxon>
        <taxon>Cytophagales</taxon>
        <taxon>Cyclobacteriaceae</taxon>
        <taxon>Algoriphagus</taxon>
    </lineage>
</organism>
<dbReference type="OrthoDB" id="835407at2"/>
<dbReference type="RefSeq" id="WP_092728997.1">
    <property type="nucleotide sequence ID" value="NZ_FMXE01000007.1"/>
</dbReference>
<dbReference type="PROSITE" id="PS51257">
    <property type="entry name" value="PROKAR_LIPOPROTEIN"/>
    <property type="match status" value="1"/>
</dbReference>
<protein>
    <submittedName>
        <fullName evidence="1">Uncharacterized protein</fullName>
    </submittedName>
</protein>
<dbReference type="Proteomes" id="UP000198756">
    <property type="component" value="Unassembled WGS sequence"/>
</dbReference>